<proteinExistence type="predicted"/>
<name>A0A382A4G1_9ZZZZ</name>
<dbReference type="AlphaFoldDB" id="A0A382A4G1"/>
<evidence type="ECO:0000313" key="1">
    <source>
        <dbReference type="EMBL" id="SVA96264.1"/>
    </source>
</evidence>
<protein>
    <submittedName>
        <fullName evidence="1">Uncharacterized protein</fullName>
    </submittedName>
</protein>
<dbReference type="EMBL" id="UINC01023827">
    <property type="protein sequence ID" value="SVA96264.1"/>
    <property type="molecule type" value="Genomic_DNA"/>
</dbReference>
<organism evidence="1">
    <name type="scientific">marine metagenome</name>
    <dbReference type="NCBI Taxonomy" id="408172"/>
    <lineage>
        <taxon>unclassified sequences</taxon>
        <taxon>metagenomes</taxon>
        <taxon>ecological metagenomes</taxon>
    </lineage>
</organism>
<reference evidence="1" key="1">
    <citation type="submission" date="2018-05" db="EMBL/GenBank/DDBJ databases">
        <authorList>
            <person name="Lanie J.A."/>
            <person name="Ng W.-L."/>
            <person name="Kazmierczak K.M."/>
            <person name="Andrzejewski T.M."/>
            <person name="Davidsen T.M."/>
            <person name="Wayne K.J."/>
            <person name="Tettelin H."/>
            <person name="Glass J.I."/>
            <person name="Rusch D."/>
            <person name="Podicherti R."/>
            <person name="Tsui H.-C.T."/>
            <person name="Winkler M.E."/>
        </authorList>
    </citation>
    <scope>NUCLEOTIDE SEQUENCE</scope>
</reference>
<sequence length="79" mass="9150">MSVEELEEDFEDFEEEQENPPIRCLSCSGTTFGSYIYGLVFPDEDLFAQIGRGEIRLRGCCIEFDSPQWFCRTCNTDHP</sequence>
<gene>
    <name evidence="1" type="ORF">METZ01_LOCUS149118</name>
</gene>
<accession>A0A382A4G1</accession>